<feature type="compositionally biased region" description="Polar residues" evidence="1">
    <location>
        <begin position="223"/>
        <end position="235"/>
    </location>
</feature>
<dbReference type="SUPFAM" id="SSF142338">
    <property type="entry name" value="CofD-like"/>
    <property type="match status" value="1"/>
</dbReference>
<dbReference type="PANTHER" id="PTHR31240:SF0">
    <property type="entry name" value="MATERNAL EFFECT EMBRYO ARREST 18"/>
    <property type="match status" value="1"/>
</dbReference>
<protein>
    <submittedName>
        <fullName evidence="2">Uncharacterized protein</fullName>
    </submittedName>
</protein>
<dbReference type="Gene3D" id="3.40.50.10680">
    <property type="entry name" value="CofD-like domains"/>
    <property type="match status" value="1"/>
</dbReference>
<proteinExistence type="predicted"/>
<dbReference type="PANTHER" id="PTHR31240">
    <property type="entry name" value="MATERNAL EFFECT EMBRYO ARREST 18"/>
    <property type="match status" value="1"/>
</dbReference>
<keyword evidence="3" id="KW-1185">Reference proteome</keyword>
<feature type="region of interest" description="Disordered" evidence="1">
    <location>
        <begin position="164"/>
        <end position="246"/>
    </location>
</feature>
<gene>
    <name evidence="2" type="ORF">DID88_007169</name>
</gene>
<dbReference type="OrthoDB" id="10267139at2759"/>
<feature type="compositionally biased region" description="Basic and acidic residues" evidence="1">
    <location>
        <begin position="236"/>
        <end position="246"/>
    </location>
</feature>
<comment type="caution">
    <text evidence="2">The sequence shown here is derived from an EMBL/GenBank/DDBJ whole genome shotgun (WGS) entry which is preliminary data.</text>
</comment>
<reference evidence="2 3" key="1">
    <citation type="submission" date="2018-06" db="EMBL/GenBank/DDBJ databases">
        <title>Genome Sequence of the Brown Rot Fungal Pathogen Monilinia fructigena.</title>
        <authorList>
            <person name="Landi L."/>
            <person name="De Miccolis Angelini R.M."/>
            <person name="Pollastro S."/>
            <person name="Abate D."/>
            <person name="Faretra F."/>
            <person name="Romanazzi G."/>
        </authorList>
    </citation>
    <scope>NUCLEOTIDE SEQUENCE [LARGE SCALE GENOMIC DNA]</scope>
    <source>
        <strain evidence="2 3">Mfrg269</strain>
    </source>
</reference>
<dbReference type="AlphaFoldDB" id="A0A395J7K8"/>
<sequence>MNRRIVVFSGGSAANSLVDVFGKVAQDKACSLSYIIPISDNGGSSSELIPLKTFFNHRLDPSPEEARHEWLAIVEGHSPLWSEITSPKRELIRSFLNTINLEIVKRARPNSVFNFQSASVGNLFLTGARIYTGSFEAAIYLLGSITGTTRRYYHCRTEQYFPPHSSNLCPDSTRQSSHMEQTTISRPPCTRPHRRRQFPGSLPHPPKAKHRFPEIPYGRNYPVPSSESGTSTLTVKKSDPRPIPKY</sequence>
<organism evidence="2 3">
    <name type="scientific">Monilinia fructigena</name>
    <dbReference type="NCBI Taxonomy" id="38457"/>
    <lineage>
        <taxon>Eukaryota</taxon>
        <taxon>Fungi</taxon>
        <taxon>Dikarya</taxon>
        <taxon>Ascomycota</taxon>
        <taxon>Pezizomycotina</taxon>
        <taxon>Leotiomycetes</taxon>
        <taxon>Helotiales</taxon>
        <taxon>Sclerotiniaceae</taxon>
        <taxon>Monilinia</taxon>
    </lineage>
</organism>
<evidence type="ECO:0000313" key="3">
    <source>
        <dbReference type="Proteomes" id="UP000249056"/>
    </source>
</evidence>
<dbReference type="InterPro" id="IPR038136">
    <property type="entry name" value="CofD-like_dom_sf"/>
</dbReference>
<accession>A0A395J7K8</accession>
<evidence type="ECO:0000256" key="1">
    <source>
        <dbReference type="SAM" id="MobiDB-lite"/>
    </source>
</evidence>
<dbReference type="EMBL" id="QKRW01000001">
    <property type="protein sequence ID" value="RAL68440.1"/>
    <property type="molecule type" value="Genomic_DNA"/>
</dbReference>
<name>A0A395J7K8_9HELO</name>
<dbReference type="Proteomes" id="UP000249056">
    <property type="component" value="Unassembled WGS sequence"/>
</dbReference>
<evidence type="ECO:0000313" key="2">
    <source>
        <dbReference type="EMBL" id="RAL68440.1"/>
    </source>
</evidence>
<feature type="compositionally biased region" description="Polar residues" evidence="1">
    <location>
        <begin position="164"/>
        <end position="185"/>
    </location>
</feature>